<dbReference type="EMBL" id="CM017688">
    <property type="protein sequence ID" value="TYH32029.1"/>
    <property type="molecule type" value="Genomic_DNA"/>
</dbReference>
<evidence type="ECO:0000313" key="1">
    <source>
        <dbReference type="EMBL" id="TYH32029.1"/>
    </source>
</evidence>
<organism evidence="1 2">
    <name type="scientific">Gossypium darwinii</name>
    <name type="common">Darwin's cotton</name>
    <name type="synonym">Gossypium barbadense var. darwinii</name>
    <dbReference type="NCBI Taxonomy" id="34276"/>
    <lineage>
        <taxon>Eukaryota</taxon>
        <taxon>Viridiplantae</taxon>
        <taxon>Streptophyta</taxon>
        <taxon>Embryophyta</taxon>
        <taxon>Tracheophyta</taxon>
        <taxon>Spermatophyta</taxon>
        <taxon>Magnoliopsida</taxon>
        <taxon>eudicotyledons</taxon>
        <taxon>Gunneridae</taxon>
        <taxon>Pentapetalae</taxon>
        <taxon>rosids</taxon>
        <taxon>malvids</taxon>
        <taxon>Malvales</taxon>
        <taxon>Malvaceae</taxon>
        <taxon>Malvoideae</taxon>
        <taxon>Gossypium</taxon>
    </lineage>
</organism>
<protein>
    <submittedName>
        <fullName evidence="1">Uncharacterized protein</fullName>
    </submittedName>
</protein>
<evidence type="ECO:0000313" key="2">
    <source>
        <dbReference type="Proteomes" id="UP000323506"/>
    </source>
</evidence>
<dbReference type="Proteomes" id="UP000323506">
    <property type="component" value="Chromosome A01"/>
</dbReference>
<gene>
    <name evidence="1" type="ORF">ES288_A01G219100v1</name>
</gene>
<dbReference type="AlphaFoldDB" id="A0A5D2HQS6"/>
<accession>A0A5D2HQS6</accession>
<sequence>MMGEWALTADNLVGYEFMVRQWRSAKCWKILHKTYPNHYNRILVYKKRKEKEIKTILKITIKDMQKKNSKNPCNNGKLIRNYSQIHGMNLVKSYQERANYIYVRFPSLTREQSKT</sequence>
<reference evidence="1 2" key="1">
    <citation type="submission" date="2019-06" db="EMBL/GenBank/DDBJ databases">
        <title>WGS assembly of Gossypium darwinii.</title>
        <authorList>
            <person name="Chen Z.J."/>
            <person name="Sreedasyam A."/>
            <person name="Ando A."/>
            <person name="Song Q."/>
            <person name="De L."/>
            <person name="Hulse-Kemp A."/>
            <person name="Ding M."/>
            <person name="Ye W."/>
            <person name="Kirkbride R."/>
            <person name="Jenkins J."/>
            <person name="Plott C."/>
            <person name="Lovell J."/>
            <person name="Lin Y.-M."/>
            <person name="Vaughn R."/>
            <person name="Liu B."/>
            <person name="Li W."/>
            <person name="Simpson S."/>
            <person name="Scheffler B."/>
            <person name="Saski C."/>
            <person name="Grover C."/>
            <person name="Hu G."/>
            <person name="Conover J."/>
            <person name="Carlson J."/>
            <person name="Shu S."/>
            <person name="Boston L."/>
            <person name="Williams M."/>
            <person name="Peterson D."/>
            <person name="Mcgee K."/>
            <person name="Jones D."/>
            <person name="Wendel J."/>
            <person name="Stelly D."/>
            <person name="Grimwood J."/>
            <person name="Schmutz J."/>
        </authorList>
    </citation>
    <scope>NUCLEOTIDE SEQUENCE [LARGE SCALE GENOMIC DNA]</scope>
    <source>
        <strain evidence="1">1808015.09</strain>
    </source>
</reference>
<name>A0A5D2HQS6_GOSDA</name>
<keyword evidence="2" id="KW-1185">Reference proteome</keyword>
<proteinExistence type="predicted"/>